<keyword evidence="2" id="KW-1185">Reference proteome</keyword>
<proteinExistence type="predicted"/>
<dbReference type="Gene3D" id="3.90.1720.10">
    <property type="entry name" value="endopeptidase domain like (from Nostoc punctiforme)"/>
    <property type="match status" value="1"/>
</dbReference>
<evidence type="ECO:0000313" key="1">
    <source>
        <dbReference type="EMBL" id="QCT04302.1"/>
    </source>
</evidence>
<protein>
    <recommendedName>
        <fullName evidence="3">Permuted papain-like amidase enzyme, YaeF/YiiX, C92 family</fullName>
    </recommendedName>
</protein>
<dbReference type="RefSeq" id="WP_175415349.1">
    <property type="nucleotide sequence ID" value="NZ_CP040396.1"/>
</dbReference>
<gene>
    <name evidence="1" type="ORF">E6C60_3592</name>
</gene>
<evidence type="ECO:0008006" key="3">
    <source>
        <dbReference type="Google" id="ProtNLM"/>
    </source>
</evidence>
<accession>A0A4P8XN84</accession>
<dbReference type="EMBL" id="CP040396">
    <property type="protein sequence ID" value="QCT04302.1"/>
    <property type="molecule type" value="Genomic_DNA"/>
</dbReference>
<dbReference type="Proteomes" id="UP000300879">
    <property type="component" value="Chromosome"/>
</dbReference>
<reference evidence="1 2" key="1">
    <citation type="submission" date="2019-05" db="EMBL/GenBank/DDBJ databases">
        <authorList>
            <person name="Chen C."/>
        </authorList>
    </citation>
    <scope>NUCLEOTIDE SEQUENCE [LARGE SCALE GENOMIC DNA]</scope>
    <source>
        <strain evidence="1 2">HB172198</strain>
    </source>
</reference>
<name>A0A4P8XN84_9BACL</name>
<dbReference type="InterPro" id="IPR038765">
    <property type="entry name" value="Papain-like_cys_pep_sf"/>
</dbReference>
<evidence type="ECO:0000313" key="2">
    <source>
        <dbReference type="Proteomes" id="UP000300879"/>
    </source>
</evidence>
<dbReference type="AlphaFoldDB" id="A0A4P8XN84"/>
<dbReference type="SUPFAM" id="SSF54001">
    <property type="entry name" value="Cysteine proteinases"/>
    <property type="match status" value="1"/>
</dbReference>
<organism evidence="1 2">
    <name type="scientific">Paenibacillus algicola</name>
    <dbReference type="NCBI Taxonomy" id="2565926"/>
    <lineage>
        <taxon>Bacteria</taxon>
        <taxon>Bacillati</taxon>
        <taxon>Bacillota</taxon>
        <taxon>Bacilli</taxon>
        <taxon>Bacillales</taxon>
        <taxon>Paenibacillaceae</taxon>
        <taxon>Paenibacillus</taxon>
    </lineage>
</organism>
<sequence length="206" mass="23488">MDTKQHIWIVLTGTGTWLSRIIQCFTNAPLNHASISFDGQLQEVYSFGRKDVSNPFSGGLVRENLRAPFFYASHCAIYRMEVSHDKYKLMVHQVQQMMNDRDRYKYDLLGMMGMLFRVRIDRADAYFCSYFVASILEQAGLHPVGKPPHLVTPCDFSHSEQLEEVYQGSLDHYLDRFPAESLPYPAPAYISSEPGEPAKRLQVGAG</sequence>
<dbReference type="KEGG" id="palo:E6C60_3592"/>